<sequence>MAQDYSANWEDYFSYYEIVDIHSSGNRVFAAAKNSVFSYNPVTGEAIKFSTINGLAGENVSAIHFSSTSNVLVVGYETGLINVYNFSTGNTLQVIDITERQTISPANRRINDFFEVNGQLLISTNYGISEFNLSNLEFGDTFYIGNAGSQLGVNEIVVFNEVIYAATQGGSVRYADLNNPNLIDFNQWQQVSNLGNVRNISVFNNEVVAVGNGQRLYEINPNSANQIINLNGNVNDLLVKDNTLYVVYNSLVRGYNTSFNIIYNFGSNLDFTPRFLSIGVIDDRVFVGDANRGLLYTSQSNANFQYVSPQGPLRNSIFQMQAIPNELWTVFGDYNIFFNPYAGGGLKSFGASHLINDEWVNIPFEEINANNLVNIAINPRNVDQVFLSSFNDGLVEIQDNEVVNLYNEENSPIEEMIDGQGNIEPNDTRVNGIAFDRNGTLWGNVARVVNGLFSLSPGSGNFNVFDVSEVIPNNTYYTDNFGFTDIVIDNSGNLYYGSYGSGVVAFQPSTNTFARLIGNESQGNLPDNYVTNVALDNNNQLWIGTVRGLRVLFNPTGIFTNSNTQAQEIIILDDDGVAQELLANISISDIEVDGNNNKWIATESGAFYLSSNGQETLYNFTTENSPLPSNTVTDIEVDGSSGRVYFGTPQGIVAFNGTATSAQDSFENVRAFPNPVRPNYSGMVTIDGLMENANVKITDIEGNLVYEEVSQGGSIQWDTRAFGKHKVASGVYMVLIISEDQLETKVTKIMIIR</sequence>
<dbReference type="Pfam" id="PF07494">
    <property type="entry name" value="Reg_prop"/>
    <property type="match status" value="1"/>
</dbReference>
<name>A0ABQ3BR29_9FLAO</name>
<protein>
    <submittedName>
        <fullName evidence="2">ABC transporter substrate-binding protein</fullName>
    </submittedName>
</protein>
<dbReference type="Gene3D" id="2.130.10.10">
    <property type="entry name" value="YVTN repeat-like/Quinoprotein amine dehydrogenase"/>
    <property type="match status" value="3"/>
</dbReference>
<dbReference type="InterPro" id="IPR011047">
    <property type="entry name" value="Quinoprotein_ADH-like_sf"/>
</dbReference>
<reference evidence="3" key="1">
    <citation type="journal article" date="2019" name="Int. J. Syst. Evol. Microbiol.">
        <title>The Global Catalogue of Microorganisms (GCM) 10K type strain sequencing project: providing services to taxonomists for standard genome sequencing and annotation.</title>
        <authorList>
            <consortium name="The Broad Institute Genomics Platform"/>
            <consortium name="The Broad Institute Genome Sequencing Center for Infectious Disease"/>
            <person name="Wu L."/>
            <person name="Ma J."/>
        </authorList>
    </citation>
    <scope>NUCLEOTIDE SEQUENCE [LARGE SCALE GENOMIC DNA]</scope>
    <source>
        <strain evidence="3">KCTC 12708</strain>
    </source>
</reference>
<dbReference type="EMBL" id="BMWY01000004">
    <property type="protein sequence ID" value="GGZ54848.1"/>
    <property type="molecule type" value="Genomic_DNA"/>
</dbReference>
<gene>
    <name evidence="2" type="ORF">GCM10008088_15500</name>
</gene>
<evidence type="ECO:0000313" key="2">
    <source>
        <dbReference type="EMBL" id="GGZ54848.1"/>
    </source>
</evidence>
<keyword evidence="3" id="KW-1185">Reference proteome</keyword>
<evidence type="ECO:0000313" key="3">
    <source>
        <dbReference type="Proteomes" id="UP000615593"/>
    </source>
</evidence>
<dbReference type="InterPro" id="IPR015943">
    <property type="entry name" value="WD40/YVTN_repeat-like_dom_sf"/>
</dbReference>
<dbReference type="SUPFAM" id="SSF50998">
    <property type="entry name" value="Quinoprotein alcohol dehydrogenase-like"/>
    <property type="match status" value="1"/>
</dbReference>
<dbReference type="InterPro" id="IPR011110">
    <property type="entry name" value="Reg_prop"/>
</dbReference>
<dbReference type="Proteomes" id="UP000615593">
    <property type="component" value="Unassembled WGS sequence"/>
</dbReference>
<evidence type="ECO:0000259" key="1">
    <source>
        <dbReference type="Pfam" id="PF21544"/>
    </source>
</evidence>
<comment type="caution">
    <text evidence="2">The sequence shown here is derived from an EMBL/GenBank/DDBJ whole genome shotgun (WGS) entry which is preliminary data.</text>
</comment>
<proteinExistence type="predicted"/>
<feature type="domain" description="PorZ N-terminal beta-propeller" evidence="1">
    <location>
        <begin position="28"/>
        <end position="189"/>
    </location>
</feature>
<dbReference type="InterPro" id="IPR048954">
    <property type="entry name" value="PorZ_N"/>
</dbReference>
<dbReference type="SUPFAM" id="SSF101898">
    <property type="entry name" value="NHL repeat"/>
    <property type="match status" value="1"/>
</dbReference>
<dbReference type="Pfam" id="PF21544">
    <property type="entry name" value="PorZ_N_b_propeller"/>
    <property type="match status" value="1"/>
</dbReference>
<organism evidence="2 3">
    <name type="scientific">Mesonia mobilis</name>
    <dbReference type="NCBI Taxonomy" id="369791"/>
    <lineage>
        <taxon>Bacteria</taxon>
        <taxon>Pseudomonadati</taxon>
        <taxon>Bacteroidota</taxon>
        <taxon>Flavobacteriia</taxon>
        <taxon>Flavobacteriales</taxon>
        <taxon>Flavobacteriaceae</taxon>
        <taxon>Mesonia</taxon>
    </lineage>
</organism>
<accession>A0ABQ3BR29</accession>